<reference evidence="2" key="1">
    <citation type="journal article" date="2021" name="Nat. Commun.">
        <title>Genetic determinants of endophytism in the Arabidopsis root mycobiome.</title>
        <authorList>
            <person name="Mesny F."/>
            <person name="Miyauchi S."/>
            <person name="Thiergart T."/>
            <person name="Pickel B."/>
            <person name="Atanasova L."/>
            <person name="Karlsson M."/>
            <person name="Huettel B."/>
            <person name="Barry K.W."/>
            <person name="Haridas S."/>
            <person name="Chen C."/>
            <person name="Bauer D."/>
            <person name="Andreopoulos W."/>
            <person name="Pangilinan J."/>
            <person name="LaButti K."/>
            <person name="Riley R."/>
            <person name="Lipzen A."/>
            <person name="Clum A."/>
            <person name="Drula E."/>
            <person name="Henrissat B."/>
            <person name="Kohler A."/>
            <person name="Grigoriev I.V."/>
            <person name="Martin F.M."/>
            <person name="Hacquard S."/>
        </authorList>
    </citation>
    <scope>NUCLEOTIDE SEQUENCE</scope>
    <source>
        <strain evidence="2">MPI-CAGE-CH-0243</strain>
    </source>
</reference>
<accession>A0A9P9J2L1</accession>
<dbReference type="OrthoDB" id="3501153at2759"/>
<protein>
    <submittedName>
        <fullName evidence="2">Uncharacterized protein</fullName>
    </submittedName>
</protein>
<comment type="caution">
    <text evidence="2">The sequence shown here is derived from an EMBL/GenBank/DDBJ whole genome shotgun (WGS) entry which is preliminary data.</text>
</comment>
<organism evidence="2 3">
    <name type="scientific">Dendryphion nanum</name>
    <dbReference type="NCBI Taxonomy" id="256645"/>
    <lineage>
        <taxon>Eukaryota</taxon>
        <taxon>Fungi</taxon>
        <taxon>Dikarya</taxon>
        <taxon>Ascomycota</taxon>
        <taxon>Pezizomycotina</taxon>
        <taxon>Dothideomycetes</taxon>
        <taxon>Pleosporomycetidae</taxon>
        <taxon>Pleosporales</taxon>
        <taxon>Torulaceae</taxon>
        <taxon>Dendryphion</taxon>
    </lineage>
</organism>
<evidence type="ECO:0000313" key="3">
    <source>
        <dbReference type="Proteomes" id="UP000700596"/>
    </source>
</evidence>
<proteinExistence type="predicted"/>
<sequence>MIFSNLIKPTRKPSQKDSDLEESLLPTSHQHSQQRQQKAPSLTRQITTHTLTILLTILLTTALLTLIRHPPSTPAPRKTKHLHCGNSTTQARALNCTFDVLTNMWVPIPCYDAPTTTEYMSSAPWRGYSSSSATHLLTLDEMSERVGHSLLGADPDPSTPPYWTPLREHVIHCALMWQRQHRGYLEGKGAMLDFHARSWEHTVHCSRSLVHMAGAGQERPDGLDEIGFTYVFDISPVSVSVSASAILLLKTSNLSFASAPQTSTLLYLSSKIGTPLPLSPSKSTHPTFVPVQICASGLTLPLLPSSSVPALTKVVHLASSP</sequence>
<dbReference type="InterPro" id="IPR053008">
    <property type="entry name" value="Phomopsin_biosynth_assoc"/>
</dbReference>
<dbReference type="EMBL" id="JAGMWT010000001">
    <property type="protein sequence ID" value="KAH7139069.1"/>
    <property type="molecule type" value="Genomic_DNA"/>
</dbReference>
<name>A0A9P9J2L1_9PLEO</name>
<dbReference type="Proteomes" id="UP000700596">
    <property type="component" value="Unassembled WGS sequence"/>
</dbReference>
<dbReference type="AlphaFoldDB" id="A0A9P9J2L1"/>
<gene>
    <name evidence="2" type="ORF">B0J11DRAFT_575003</name>
</gene>
<feature type="compositionally biased region" description="Polar residues" evidence="1">
    <location>
        <begin position="25"/>
        <end position="40"/>
    </location>
</feature>
<evidence type="ECO:0000313" key="2">
    <source>
        <dbReference type="EMBL" id="KAH7139069.1"/>
    </source>
</evidence>
<feature type="region of interest" description="Disordered" evidence="1">
    <location>
        <begin position="1"/>
        <end position="43"/>
    </location>
</feature>
<evidence type="ECO:0000256" key="1">
    <source>
        <dbReference type="SAM" id="MobiDB-lite"/>
    </source>
</evidence>
<dbReference type="PANTHER" id="PTHR35896">
    <property type="entry name" value="IG-LIKE DOMAIN-CONTAINING PROTEIN"/>
    <property type="match status" value="1"/>
</dbReference>
<keyword evidence="3" id="KW-1185">Reference proteome</keyword>
<dbReference type="PANTHER" id="PTHR35896:SF3">
    <property type="entry name" value="MAJOR FACILITATOR SUPERFAMILY TRANSPORTER"/>
    <property type="match status" value="1"/>
</dbReference>